<organism evidence="1 2">
    <name type="scientific">Oedothorax gibbosus</name>
    <dbReference type="NCBI Taxonomy" id="931172"/>
    <lineage>
        <taxon>Eukaryota</taxon>
        <taxon>Metazoa</taxon>
        <taxon>Ecdysozoa</taxon>
        <taxon>Arthropoda</taxon>
        <taxon>Chelicerata</taxon>
        <taxon>Arachnida</taxon>
        <taxon>Araneae</taxon>
        <taxon>Araneomorphae</taxon>
        <taxon>Entelegynae</taxon>
        <taxon>Araneoidea</taxon>
        <taxon>Linyphiidae</taxon>
        <taxon>Erigoninae</taxon>
        <taxon>Oedothorax</taxon>
    </lineage>
</organism>
<keyword evidence="2" id="KW-1185">Reference proteome</keyword>
<gene>
    <name evidence="1" type="ORF">JTE90_015204</name>
</gene>
<dbReference type="Pfam" id="PF14223">
    <property type="entry name" value="Retrotran_gag_2"/>
    <property type="match status" value="1"/>
</dbReference>
<sequence>MIVAETFINTRPNSGDANVRTAVNMSVFNGEGYSNWKRRMRATMVAKELDTYLDPEPHAEDNAEQIKARKAYAILIQFIADGVLSTLQTETTAATIWQKLSDLYDQSGKRTVSQILTRKRLMTVNKIRYVNMREHLDHILKLVSDLRSTGATVSDKDVMVYILMSLPKEYESTRTALKNQQTGLLGMSVAYMRGRLIDAEALMHKNQGGTTRHANPDAWEILQPLRPQGNHSFATSARRRDTPHVSAVIKVCTSIAAREDTSKGILKEQNAGDQSTQRFISGDFHGRRNQRGPFYHRLWCDPSHVLTQRLVIELSSPHRNNIF</sequence>
<evidence type="ECO:0008006" key="3">
    <source>
        <dbReference type="Google" id="ProtNLM"/>
    </source>
</evidence>
<dbReference type="PANTHER" id="PTHR47481">
    <property type="match status" value="1"/>
</dbReference>
<proteinExistence type="predicted"/>
<dbReference type="Proteomes" id="UP000827092">
    <property type="component" value="Unassembled WGS sequence"/>
</dbReference>
<evidence type="ECO:0000313" key="2">
    <source>
        <dbReference type="Proteomes" id="UP000827092"/>
    </source>
</evidence>
<dbReference type="PANTHER" id="PTHR47481:SF22">
    <property type="entry name" value="RETROTRANSPOSON GAG DOMAIN-CONTAINING PROTEIN"/>
    <property type="match status" value="1"/>
</dbReference>
<comment type="caution">
    <text evidence="1">The sequence shown here is derived from an EMBL/GenBank/DDBJ whole genome shotgun (WGS) entry which is preliminary data.</text>
</comment>
<dbReference type="EMBL" id="JAFNEN010000138">
    <property type="protein sequence ID" value="KAG8192570.1"/>
    <property type="molecule type" value="Genomic_DNA"/>
</dbReference>
<protein>
    <recommendedName>
        <fullName evidence="3">Retrovirus-related Pol polyprotein from transposon TNT 1-94</fullName>
    </recommendedName>
</protein>
<name>A0AAV6V745_9ARAC</name>
<evidence type="ECO:0000313" key="1">
    <source>
        <dbReference type="EMBL" id="KAG8192570.1"/>
    </source>
</evidence>
<accession>A0AAV6V745</accession>
<dbReference type="AlphaFoldDB" id="A0AAV6V745"/>
<reference evidence="1 2" key="1">
    <citation type="journal article" date="2022" name="Nat. Ecol. Evol.">
        <title>A masculinizing supergene underlies an exaggerated male reproductive morph in a spider.</title>
        <authorList>
            <person name="Hendrickx F."/>
            <person name="De Corte Z."/>
            <person name="Sonet G."/>
            <person name="Van Belleghem S.M."/>
            <person name="Kostlbacher S."/>
            <person name="Vangestel C."/>
        </authorList>
    </citation>
    <scope>NUCLEOTIDE SEQUENCE [LARGE SCALE GENOMIC DNA]</scope>
    <source>
        <strain evidence="1">W744_W776</strain>
    </source>
</reference>